<dbReference type="InParanoid" id="A0A2V0P0K5"/>
<feature type="compositionally biased region" description="Low complexity" evidence="1">
    <location>
        <begin position="38"/>
        <end position="47"/>
    </location>
</feature>
<protein>
    <submittedName>
        <fullName evidence="2">Uncharacterized protein</fullName>
    </submittedName>
</protein>
<reference evidence="2 3" key="1">
    <citation type="journal article" date="2018" name="Sci. Rep.">
        <title>Raphidocelis subcapitata (=Pseudokirchneriella subcapitata) provides an insight into genome evolution and environmental adaptations in the Sphaeropleales.</title>
        <authorList>
            <person name="Suzuki S."/>
            <person name="Yamaguchi H."/>
            <person name="Nakajima N."/>
            <person name="Kawachi M."/>
        </authorList>
    </citation>
    <scope>NUCLEOTIDE SEQUENCE [LARGE SCALE GENOMIC DNA]</scope>
    <source>
        <strain evidence="2 3">NIES-35</strain>
    </source>
</reference>
<sequence length="123" mass="13460">MPPHSDHQIGRVLSIFINRPLPVAKTESPKAQPPRVCFPQPAFGPGARAPPPQRPAAALLFGARGTGAVYRAFGSLARRRRRRWTDPKRRGRGARARAAHPPRAVLLQCTATFLAWWGCLAPA</sequence>
<gene>
    <name evidence="2" type="ORF">Rsub_06436</name>
</gene>
<proteinExistence type="predicted"/>
<organism evidence="2 3">
    <name type="scientific">Raphidocelis subcapitata</name>
    <dbReference type="NCBI Taxonomy" id="307507"/>
    <lineage>
        <taxon>Eukaryota</taxon>
        <taxon>Viridiplantae</taxon>
        <taxon>Chlorophyta</taxon>
        <taxon>core chlorophytes</taxon>
        <taxon>Chlorophyceae</taxon>
        <taxon>CS clade</taxon>
        <taxon>Sphaeropleales</taxon>
        <taxon>Selenastraceae</taxon>
        <taxon>Raphidocelis</taxon>
    </lineage>
</organism>
<evidence type="ECO:0000313" key="2">
    <source>
        <dbReference type="EMBL" id="GBF93398.1"/>
    </source>
</evidence>
<dbReference type="AlphaFoldDB" id="A0A2V0P0K5"/>
<feature type="region of interest" description="Disordered" evidence="1">
    <location>
        <begin position="24"/>
        <end position="54"/>
    </location>
</feature>
<keyword evidence="3" id="KW-1185">Reference proteome</keyword>
<evidence type="ECO:0000256" key="1">
    <source>
        <dbReference type="SAM" id="MobiDB-lite"/>
    </source>
</evidence>
<feature type="region of interest" description="Disordered" evidence="1">
    <location>
        <begin position="80"/>
        <end position="99"/>
    </location>
</feature>
<name>A0A2V0P0K5_9CHLO</name>
<dbReference type="EMBL" id="BDRX01000040">
    <property type="protein sequence ID" value="GBF93398.1"/>
    <property type="molecule type" value="Genomic_DNA"/>
</dbReference>
<comment type="caution">
    <text evidence="2">The sequence shown here is derived from an EMBL/GenBank/DDBJ whole genome shotgun (WGS) entry which is preliminary data.</text>
</comment>
<evidence type="ECO:0000313" key="3">
    <source>
        <dbReference type="Proteomes" id="UP000247498"/>
    </source>
</evidence>
<accession>A0A2V0P0K5</accession>
<dbReference type="Proteomes" id="UP000247498">
    <property type="component" value="Unassembled WGS sequence"/>
</dbReference>